<proteinExistence type="inferred from homology"/>
<dbReference type="RefSeq" id="WP_220169884.1">
    <property type="nucleotide sequence ID" value="NZ_JAIBOA010000025.1"/>
</dbReference>
<evidence type="ECO:0000313" key="3">
    <source>
        <dbReference type="EMBL" id="MBW8486648.1"/>
    </source>
</evidence>
<dbReference type="InterPro" id="IPR000387">
    <property type="entry name" value="Tyr_Pase_dom"/>
</dbReference>
<dbReference type="SUPFAM" id="SSF52799">
    <property type="entry name" value="(Phosphotyrosine protein) phosphatases II"/>
    <property type="match status" value="1"/>
</dbReference>
<protein>
    <submittedName>
        <fullName evidence="3">Tyrosine-protein phosphatase</fullName>
    </submittedName>
</protein>
<dbReference type="PANTHER" id="PTHR31126">
    <property type="entry name" value="TYROSINE-PROTEIN PHOSPHATASE"/>
    <property type="match status" value="1"/>
</dbReference>
<comment type="similarity">
    <text evidence="1">Belongs to the protein-tyrosine phosphatase family.</text>
</comment>
<evidence type="ECO:0000313" key="4">
    <source>
        <dbReference type="Proteomes" id="UP000774570"/>
    </source>
</evidence>
<evidence type="ECO:0000259" key="2">
    <source>
        <dbReference type="PROSITE" id="PS50056"/>
    </source>
</evidence>
<dbReference type="Proteomes" id="UP000774570">
    <property type="component" value="Unassembled WGS sequence"/>
</dbReference>
<accession>A0ABS7G1S1</accession>
<sequence>MQFDDEHGHIRLDGAENVRDLGGLPVAGGTVAPGRLLRADALDKLTGADLSALAPVRTVVDFRTPHEITTNGADRLPEGARYVDLPVGGGSLELFYEVIGSGDHARQQEVFGGGRTAEALIRINRDFVAEPGERAQFAAALRLVADAGSLPLLFHCTAGKDRTGWMAAIVLTALGASPDTIMADYLRSNDYHRESYAKLLGHLGESGLMKDPELLRPLLEQRPEYLEAAFDEVTARFGTFDAYLADGLAADGAALARLRDALVVTG</sequence>
<dbReference type="PROSITE" id="PS00383">
    <property type="entry name" value="TYR_PHOSPHATASE_1"/>
    <property type="match status" value="1"/>
</dbReference>
<dbReference type="InterPro" id="IPR029021">
    <property type="entry name" value="Prot-tyrosine_phosphatase-like"/>
</dbReference>
<comment type="caution">
    <text evidence="3">The sequence shown here is derived from an EMBL/GenBank/DDBJ whole genome shotgun (WGS) entry which is preliminary data.</text>
</comment>
<gene>
    <name evidence="3" type="ORF">K1Y72_30070</name>
</gene>
<dbReference type="EMBL" id="JAIBOA010000025">
    <property type="protein sequence ID" value="MBW8486648.1"/>
    <property type="molecule type" value="Genomic_DNA"/>
</dbReference>
<dbReference type="Gene3D" id="3.90.190.10">
    <property type="entry name" value="Protein tyrosine phosphatase superfamily"/>
    <property type="match status" value="1"/>
</dbReference>
<dbReference type="PANTHER" id="PTHR31126:SF1">
    <property type="entry name" value="TYROSINE SPECIFIC PROTEIN PHOSPHATASES DOMAIN-CONTAINING PROTEIN"/>
    <property type="match status" value="1"/>
</dbReference>
<feature type="domain" description="Tyrosine specific protein phosphatases" evidence="2">
    <location>
        <begin position="135"/>
        <end position="171"/>
    </location>
</feature>
<organism evidence="3 4">
    <name type="scientific">Actinomadura parmotrematis</name>
    <dbReference type="NCBI Taxonomy" id="2864039"/>
    <lineage>
        <taxon>Bacteria</taxon>
        <taxon>Bacillati</taxon>
        <taxon>Actinomycetota</taxon>
        <taxon>Actinomycetes</taxon>
        <taxon>Streptosporangiales</taxon>
        <taxon>Thermomonosporaceae</taxon>
        <taxon>Actinomadura</taxon>
    </lineage>
</organism>
<keyword evidence="4" id="KW-1185">Reference proteome</keyword>
<dbReference type="PROSITE" id="PS50056">
    <property type="entry name" value="TYR_PHOSPHATASE_2"/>
    <property type="match status" value="1"/>
</dbReference>
<dbReference type="InterPro" id="IPR026893">
    <property type="entry name" value="Tyr/Ser_Pase_IphP-type"/>
</dbReference>
<dbReference type="InterPro" id="IPR016130">
    <property type="entry name" value="Tyr_Pase_AS"/>
</dbReference>
<evidence type="ECO:0000256" key="1">
    <source>
        <dbReference type="ARBA" id="ARBA00009580"/>
    </source>
</evidence>
<reference evidence="3 4" key="1">
    <citation type="submission" date="2021-07" db="EMBL/GenBank/DDBJ databases">
        <title>Actinomadura sp. PM05-2 isolated from lichen.</title>
        <authorList>
            <person name="Somphong A."/>
            <person name="Phongsopitanun W."/>
            <person name="Tanasupawat S."/>
            <person name="Peongsungnone V."/>
        </authorList>
    </citation>
    <scope>NUCLEOTIDE SEQUENCE [LARGE SCALE GENOMIC DNA]</scope>
    <source>
        <strain evidence="3 4">PM05-2</strain>
    </source>
</reference>
<name>A0ABS7G1S1_9ACTN</name>
<dbReference type="Pfam" id="PF13350">
    <property type="entry name" value="Y_phosphatase3"/>
    <property type="match status" value="1"/>
</dbReference>